<reference evidence="1 2" key="1">
    <citation type="submission" date="2020-08" db="EMBL/GenBank/DDBJ databases">
        <title>A Genomic Blueprint of the Chicken Gut Microbiome.</title>
        <authorList>
            <person name="Gilroy R."/>
            <person name="Ravi A."/>
            <person name="Getino M."/>
            <person name="Pursley I."/>
            <person name="Horton D.L."/>
            <person name="Alikhan N.-F."/>
            <person name="Baker D."/>
            <person name="Gharbi K."/>
            <person name="Hall N."/>
            <person name="Watson M."/>
            <person name="Adriaenssens E.M."/>
            <person name="Foster-Nyarko E."/>
            <person name="Jarju S."/>
            <person name="Secka A."/>
            <person name="Antonio M."/>
            <person name="Oren A."/>
            <person name="Chaudhuri R."/>
            <person name="La Ragione R.M."/>
            <person name="Hildebrand F."/>
            <person name="Pallen M.J."/>
        </authorList>
    </citation>
    <scope>NUCLEOTIDE SEQUENCE [LARGE SCALE GENOMIC DNA]</scope>
    <source>
        <strain evidence="1 2">Sa2CUA10</strain>
    </source>
</reference>
<gene>
    <name evidence="1" type="ORF">H9648_19680</name>
</gene>
<sequence>MIEQSHSKLYEEKIINQYSDLIELMYSSHILFTGKWLSRQSGVIHFNLKKTEVRTIISSIDEGTYSIQKDFYDYMINYKGELIRLYVDIINEIKQKYDVIITGRIKNEDSIFNKLEKKSNELNGLDSHEIYKKDYTSWPEIYNRG</sequence>
<dbReference type="RefSeq" id="WP_191755413.1">
    <property type="nucleotide sequence ID" value="NZ_JACSQM010000015.1"/>
</dbReference>
<dbReference type="EMBL" id="JACSQM010000015">
    <property type="protein sequence ID" value="MBD7966271.1"/>
    <property type="molecule type" value="Genomic_DNA"/>
</dbReference>
<keyword evidence="2" id="KW-1185">Reference proteome</keyword>
<evidence type="ECO:0000313" key="1">
    <source>
        <dbReference type="EMBL" id="MBD7966271.1"/>
    </source>
</evidence>
<name>A0ABR8SRZ3_9BACL</name>
<accession>A0ABR8SRZ3</accession>
<organism evidence="1 2">
    <name type="scientific">Fictibacillus norfolkensis</name>
    <dbReference type="NCBI Taxonomy" id="2762233"/>
    <lineage>
        <taxon>Bacteria</taxon>
        <taxon>Bacillati</taxon>
        <taxon>Bacillota</taxon>
        <taxon>Bacilli</taxon>
        <taxon>Bacillales</taxon>
        <taxon>Fictibacillaceae</taxon>
        <taxon>Fictibacillus</taxon>
    </lineage>
</organism>
<protein>
    <submittedName>
        <fullName evidence="1">Uncharacterized protein</fullName>
    </submittedName>
</protein>
<comment type="caution">
    <text evidence="1">The sequence shown here is derived from an EMBL/GenBank/DDBJ whole genome shotgun (WGS) entry which is preliminary data.</text>
</comment>
<proteinExistence type="predicted"/>
<evidence type="ECO:0000313" key="2">
    <source>
        <dbReference type="Proteomes" id="UP000603641"/>
    </source>
</evidence>
<dbReference type="Proteomes" id="UP000603641">
    <property type="component" value="Unassembled WGS sequence"/>
</dbReference>